<dbReference type="GO" id="GO:0004557">
    <property type="term" value="F:alpha-galactosidase activity"/>
    <property type="evidence" value="ECO:0007669"/>
    <property type="project" value="TreeGrafter"/>
</dbReference>
<dbReference type="Pfam" id="PF16499">
    <property type="entry name" value="Melibiase_2"/>
    <property type="match status" value="1"/>
</dbReference>
<reference evidence="5" key="1">
    <citation type="journal article" date="2023" name="Insect Mol. Biol.">
        <title>Genome sequencing provides insights into the evolution of gene families encoding plant cell wall-degrading enzymes in longhorned beetles.</title>
        <authorList>
            <person name="Shin N.R."/>
            <person name="Okamura Y."/>
            <person name="Kirsch R."/>
            <person name="Pauchet Y."/>
        </authorList>
    </citation>
    <scope>NUCLEOTIDE SEQUENCE</scope>
    <source>
        <strain evidence="5">AMC_N1</strain>
    </source>
</reference>
<evidence type="ECO:0000313" key="5">
    <source>
        <dbReference type="EMBL" id="KAJ8962661.1"/>
    </source>
</evidence>
<dbReference type="InterPro" id="IPR013785">
    <property type="entry name" value="Aldolase_TIM"/>
</dbReference>
<dbReference type="Proteomes" id="UP001162162">
    <property type="component" value="Unassembled WGS sequence"/>
</dbReference>
<evidence type="ECO:0000256" key="4">
    <source>
        <dbReference type="RuleBase" id="RU361168"/>
    </source>
</evidence>
<dbReference type="SUPFAM" id="SSF51011">
    <property type="entry name" value="Glycosyl hydrolase domain"/>
    <property type="match status" value="1"/>
</dbReference>
<comment type="caution">
    <text evidence="5">The sequence shown here is derived from an EMBL/GenBank/DDBJ whole genome shotgun (WGS) entry which is preliminary data.</text>
</comment>
<proteinExistence type="inferred from homology"/>
<dbReference type="Gene3D" id="3.20.20.70">
    <property type="entry name" value="Aldolase class I"/>
    <property type="match status" value="1"/>
</dbReference>
<dbReference type="GO" id="GO:0016139">
    <property type="term" value="P:glycoside catabolic process"/>
    <property type="evidence" value="ECO:0007669"/>
    <property type="project" value="TreeGrafter"/>
</dbReference>
<dbReference type="GO" id="GO:0009311">
    <property type="term" value="P:oligosaccharide metabolic process"/>
    <property type="evidence" value="ECO:0007669"/>
    <property type="project" value="TreeGrafter"/>
</dbReference>
<dbReference type="Gene3D" id="2.60.40.1180">
    <property type="entry name" value="Golgi alpha-mannosidase II"/>
    <property type="match status" value="1"/>
</dbReference>
<dbReference type="EMBL" id="JAPWTK010000002">
    <property type="protein sequence ID" value="KAJ8962661.1"/>
    <property type="molecule type" value="Genomic_DNA"/>
</dbReference>
<dbReference type="PRINTS" id="PR00740">
    <property type="entry name" value="GLHYDRLASE27"/>
</dbReference>
<dbReference type="InterPro" id="IPR013780">
    <property type="entry name" value="Glyco_hydro_b"/>
</dbReference>
<evidence type="ECO:0000256" key="1">
    <source>
        <dbReference type="ARBA" id="ARBA00009743"/>
    </source>
</evidence>
<dbReference type="AlphaFoldDB" id="A0AAV8ZH21"/>
<organism evidence="5 6">
    <name type="scientific">Aromia moschata</name>
    <dbReference type="NCBI Taxonomy" id="1265417"/>
    <lineage>
        <taxon>Eukaryota</taxon>
        <taxon>Metazoa</taxon>
        <taxon>Ecdysozoa</taxon>
        <taxon>Arthropoda</taxon>
        <taxon>Hexapoda</taxon>
        <taxon>Insecta</taxon>
        <taxon>Pterygota</taxon>
        <taxon>Neoptera</taxon>
        <taxon>Endopterygota</taxon>
        <taxon>Coleoptera</taxon>
        <taxon>Polyphaga</taxon>
        <taxon>Cucujiformia</taxon>
        <taxon>Chrysomeloidea</taxon>
        <taxon>Cerambycidae</taxon>
        <taxon>Cerambycinae</taxon>
        <taxon>Callichromatini</taxon>
        <taxon>Aromia</taxon>
    </lineage>
</organism>
<dbReference type="CDD" id="cd14792">
    <property type="entry name" value="GH27"/>
    <property type="match status" value="1"/>
</dbReference>
<accession>A0AAV8ZH21</accession>
<dbReference type="EC" id="3.2.1.-" evidence="4"/>
<protein>
    <recommendedName>
        <fullName evidence="4">Alpha-galactosidase</fullName>
        <ecNumber evidence="4">3.2.1.-</ecNumber>
    </recommendedName>
</protein>
<dbReference type="SUPFAM" id="SSF51445">
    <property type="entry name" value="(Trans)glycosidases"/>
    <property type="match status" value="1"/>
</dbReference>
<keyword evidence="2 4" id="KW-0378">Hydrolase</keyword>
<evidence type="ECO:0000313" key="6">
    <source>
        <dbReference type="Proteomes" id="UP001162162"/>
    </source>
</evidence>
<dbReference type="InterPro" id="IPR002241">
    <property type="entry name" value="Glyco_hydro_27"/>
</dbReference>
<keyword evidence="3 4" id="KW-0326">Glycosidase</keyword>
<keyword evidence="6" id="KW-1185">Reference proteome</keyword>
<comment type="subunit">
    <text evidence="4">Homodimer.</text>
</comment>
<gene>
    <name evidence="5" type="ORF">NQ318_001055</name>
</gene>
<sequence length="292" mass="33219">MRGYPGSIDHLKTDADTFAEWGVDYLKLDGCYSDVDQMEEGYGKMGQYLNETGRPIVYSCSQPAYQEPDGILPNYTRLAETCNLWRNWDDIDDAWSNVTNILRWFSENQDRIAKFSAPGHWNDPDMLIIGNYGLSYEQSKAQMTIWAIMAAPLIMSVDLRTIEPKFKDILLNKDIIAVDQDPMGIQGRLVLKKNNMDIWTKPILPHIEGSDSYAIGILSNRVDGYPYRLNFTMLELNLTHIYGYTITDLYDSTIDPQDVDIDQLIFVRVKPTGVVLLKATPNSSNVNVTVIL</sequence>
<dbReference type="InterPro" id="IPR017853">
    <property type="entry name" value="GH"/>
</dbReference>
<keyword evidence="4" id="KW-1015">Disulfide bond</keyword>
<dbReference type="PANTHER" id="PTHR11452:SF83">
    <property type="entry name" value="ALPHA-GALACTOSIDASE"/>
    <property type="match status" value="1"/>
</dbReference>
<evidence type="ECO:0000256" key="3">
    <source>
        <dbReference type="ARBA" id="ARBA00023295"/>
    </source>
</evidence>
<name>A0AAV8ZH21_9CUCU</name>
<dbReference type="GO" id="GO:0005737">
    <property type="term" value="C:cytoplasm"/>
    <property type="evidence" value="ECO:0007669"/>
    <property type="project" value="TreeGrafter"/>
</dbReference>
<dbReference type="PANTHER" id="PTHR11452">
    <property type="entry name" value="ALPHA-GALACTOSIDASE/ALPHA-N-ACETYLGALACTOSAMINIDASE"/>
    <property type="match status" value="1"/>
</dbReference>
<evidence type="ECO:0000256" key="2">
    <source>
        <dbReference type="ARBA" id="ARBA00022801"/>
    </source>
</evidence>
<comment type="similarity">
    <text evidence="1 4">Belongs to the glycosyl hydrolase 27 family.</text>
</comment>